<dbReference type="AlphaFoldDB" id="A0A379E2E6"/>
<accession>A0A379E2E6</accession>
<dbReference type="Proteomes" id="UP000255469">
    <property type="component" value="Unassembled WGS sequence"/>
</dbReference>
<gene>
    <name evidence="1" type="ORF">NCTC13067_00530</name>
</gene>
<dbReference type="EMBL" id="UGTM01000001">
    <property type="protein sequence ID" value="SUB86878.1"/>
    <property type="molecule type" value="Genomic_DNA"/>
</dbReference>
<evidence type="ECO:0000313" key="1">
    <source>
        <dbReference type="EMBL" id="SUB86878.1"/>
    </source>
</evidence>
<protein>
    <submittedName>
        <fullName evidence="1">Uncharacterized protein</fullName>
    </submittedName>
</protein>
<organism evidence="1 2">
    <name type="scientific">Prevotella denticola</name>
    <dbReference type="NCBI Taxonomy" id="28129"/>
    <lineage>
        <taxon>Bacteria</taxon>
        <taxon>Pseudomonadati</taxon>
        <taxon>Bacteroidota</taxon>
        <taxon>Bacteroidia</taxon>
        <taxon>Bacteroidales</taxon>
        <taxon>Prevotellaceae</taxon>
        <taxon>Prevotella</taxon>
    </lineage>
</organism>
<evidence type="ECO:0000313" key="2">
    <source>
        <dbReference type="Proteomes" id="UP000255469"/>
    </source>
</evidence>
<reference evidence="1 2" key="1">
    <citation type="submission" date="2018-06" db="EMBL/GenBank/DDBJ databases">
        <authorList>
            <consortium name="Pathogen Informatics"/>
            <person name="Doyle S."/>
        </authorList>
    </citation>
    <scope>NUCLEOTIDE SEQUENCE [LARGE SCALE GENOMIC DNA]</scope>
    <source>
        <strain evidence="1 2">NCTC13067</strain>
    </source>
</reference>
<proteinExistence type="predicted"/>
<name>A0A379E2E6_9BACT</name>
<sequence length="53" mass="6200">MIKSDNRRNFNELRRLFVYILPCLGVHTDTAETLKILPTGYNMATEKIDFVKL</sequence>